<gene>
    <name evidence="1" type="ORF">ANACAC_03589</name>
</gene>
<dbReference type="HOGENOM" id="CLU_3003929_0_0_9"/>
<reference evidence="1" key="1">
    <citation type="submission" date="2007-11" db="EMBL/GenBank/DDBJ databases">
        <authorList>
            <person name="Fulton L."/>
            <person name="Clifton S."/>
            <person name="Fulton B."/>
            <person name="Xu J."/>
            <person name="Minx P."/>
            <person name="Pepin K.H."/>
            <person name="Johnson M."/>
            <person name="Thiruvilangam P."/>
            <person name="Bhonagiri V."/>
            <person name="Nash W.E."/>
            <person name="Mardis E.R."/>
            <person name="Wilson R.K."/>
        </authorList>
    </citation>
    <scope>NUCLEOTIDE SEQUENCE [LARGE SCALE GENOMIC DNA]</scope>
    <source>
        <strain evidence="1">DSM 14662</strain>
    </source>
</reference>
<evidence type="ECO:0000313" key="1">
    <source>
        <dbReference type="EMBL" id="EDR95914.1"/>
    </source>
</evidence>
<reference evidence="1" key="2">
    <citation type="submission" date="2013-11" db="EMBL/GenBank/DDBJ databases">
        <title>Draft genome sequence of Anaerostipes caccae (DSM 14662).</title>
        <authorList>
            <person name="Sudarsanam P."/>
            <person name="Ley R."/>
            <person name="Guruge J."/>
            <person name="Turnbaugh P.J."/>
            <person name="Mahowald M."/>
            <person name="Liep D."/>
            <person name="Gordon J."/>
        </authorList>
    </citation>
    <scope>NUCLEOTIDE SEQUENCE</scope>
    <source>
        <strain evidence="1">DSM 14662</strain>
    </source>
</reference>
<dbReference type="eggNOG" id="ENOG50348UA">
    <property type="taxonomic scope" value="Bacteria"/>
</dbReference>
<dbReference type="EMBL" id="ABAX03000038">
    <property type="protein sequence ID" value="EDR95914.1"/>
    <property type="molecule type" value="Genomic_DNA"/>
</dbReference>
<dbReference type="AlphaFoldDB" id="B0MIY4"/>
<dbReference type="Proteomes" id="UP000004935">
    <property type="component" value="Unassembled WGS sequence"/>
</dbReference>
<dbReference type="STRING" id="411490.ANACAC_03589"/>
<protein>
    <submittedName>
        <fullName evidence="1">Uncharacterized protein</fullName>
    </submittedName>
</protein>
<evidence type="ECO:0000313" key="2">
    <source>
        <dbReference type="Proteomes" id="UP000004935"/>
    </source>
</evidence>
<comment type="caution">
    <text evidence="1">The sequence shown here is derived from an EMBL/GenBank/DDBJ whole genome shotgun (WGS) entry which is preliminary data.</text>
</comment>
<proteinExistence type="predicted"/>
<organism evidence="1 2">
    <name type="scientific">Anaerostipes caccae (strain DSM 14662 / CCUG 47493 / JCM 13470 / NCIMB 13811 / L1-92)</name>
    <dbReference type="NCBI Taxonomy" id="411490"/>
    <lineage>
        <taxon>Bacteria</taxon>
        <taxon>Bacillati</taxon>
        <taxon>Bacillota</taxon>
        <taxon>Clostridia</taxon>
        <taxon>Lachnospirales</taxon>
        <taxon>Lachnospiraceae</taxon>
        <taxon>Anaerostipes</taxon>
    </lineage>
</organism>
<name>B0MIY4_ANACD</name>
<keyword evidence="2" id="KW-1185">Reference proteome</keyword>
<sequence length="58" mass="6326">MTMSEKATLSVEELMKKSLTFALAATLLAGTSNISKVKDKIKVSENETGHIVIEQMND</sequence>
<accession>B0MIY4</accession>